<dbReference type="InterPro" id="IPR051693">
    <property type="entry name" value="UPF0046_metallophosphoest"/>
</dbReference>
<protein>
    <recommendedName>
        <fullName evidence="1">Calcineurin-like phosphoesterase domain-containing protein</fullName>
    </recommendedName>
</protein>
<dbReference type="SUPFAM" id="SSF56300">
    <property type="entry name" value="Metallo-dependent phosphatases"/>
    <property type="match status" value="1"/>
</dbReference>
<organism evidence="2 3">
    <name type="scientific">Rhizopogon vesiculosus</name>
    <dbReference type="NCBI Taxonomy" id="180088"/>
    <lineage>
        <taxon>Eukaryota</taxon>
        <taxon>Fungi</taxon>
        <taxon>Dikarya</taxon>
        <taxon>Basidiomycota</taxon>
        <taxon>Agaricomycotina</taxon>
        <taxon>Agaricomycetes</taxon>
        <taxon>Agaricomycetidae</taxon>
        <taxon>Boletales</taxon>
        <taxon>Suillineae</taxon>
        <taxon>Rhizopogonaceae</taxon>
        <taxon>Rhizopogon</taxon>
    </lineage>
</organism>
<dbReference type="Proteomes" id="UP000183567">
    <property type="component" value="Unassembled WGS sequence"/>
</dbReference>
<dbReference type="OrthoDB" id="630188at2759"/>
<comment type="caution">
    <text evidence="2">The sequence shown here is derived from an EMBL/GenBank/DDBJ whole genome shotgun (WGS) entry which is preliminary data.</text>
</comment>
<reference evidence="2 3" key="1">
    <citation type="submission" date="2016-03" db="EMBL/GenBank/DDBJ databases">
        <title>Comparative genomics of the ectomycorrhizal sister species Rhizopogon vinicolor and Rhizopogon vesiculosus (Basidiomycota: Boletales) reveals a divergence of the mating type B locus.</title>
        <authorList>
            <person name="Mujic A.B."/>
            <person name="Kuo A."/>
            <person name="Tritt A."/>
            <person name="Lipzen A."/>
            <person name="Chen C."/>
            <person name="Johnson J."/>
            <person name="Sharma A."/>
            <person name="Barry K."/>
            <person name="Grigoriev I.V."/>
            <person name="Spatafora J.W."/>
        </authorList>
    </citation>
    <scope>NUCLEOTIDE SEQUENCE [LARGE SCALE GENOMIC DNA]</scope>
    <source>
        <strain evidence="2 3">AM-OR11-056</strain>
    </source>
</reference>
<dbReference type="Pfam" id="PF00149">
    <property type="entry name" value="Metallophos"/>
    <property type="match status" value="1"/>
</dbReference>
<evidence type="ECO:0000259" key="1">
    <source>
        <dbReference type="Pfam" id="PF00149"/>
    </source>
</evidence>
<dbReference type="PANTHER" id="PTHR12905:SF0">
    <property type="entry name" value="CALCINEURIN-LIKE PHOSPHOESTERASE DOMAIN-CONTAINING PROTEIN"/>
    <property type="match status" value="1"/>
</dbReference>
<dbReference type="Gene3D" id="3.60.21.10">
    <property type="match status" value="1"/>
</dbReference>
<dbReference type="EMBL" id="LVVM01005040">
    <property type="protein sequence ID" value="OJA11497.1"/>
    <property type="molecule type" value="Genomic_DNA"/>
</dbReference>
<sequence length="258" mass="28833">MTNNSTTETVRVYREGNIIPSHPGPDWTRFVCISDTHSRTFEIPSGDVLLHAGDLCSWGSLSQLMITVEWLKSLEHPVKIMVAGNHDLCLDEMWAQPIYGIPPEEVEQARSYVRSQAAVGLHYLEHEPFRIMSPSGREWKVYGSPAAPLYAEGAFQYETTGEAQVIYNRIPQDTDILITHTPPFMTLDTTRKGKQAGCHVLSGKLAELRRCRLHVFGHIHECAGAQINTDDPSRLVDRVSVNAAMAVTKKAIVVDLRN</sequence>
<name>A0A1J8QD21_9AGAM</name>
<dbReference type="CDD" id="cd07379">
    <property type="entry name" value="MPP_239FB"/>
    <property type="match status" value="1"/>
</dbReference>
<dbReference type="PANTHER" id="PTHR12905">
    <property type="entry name" value="METALLOPHOSPHOESTERASE"/>
    <property type="match status" value="1"/>
</dbReference>
<dbReference type="InterPro" id="IPR029052">
    <property type="entry name" value="Metallo-depent_PP-like"/>
</dbReference>
<accession>A0A1J8QD21</accession>
<dbReference type="GO" id="GO:0016787">
    <property type="term" value="F:hydrolase activity"/>
    <property type="evidence" value="ECO:0007669"/>
    <property type="project" value="InterPro"/>
</dbReference>
<feature type="domain" description="Calcineurin-like phosphoesterase" evidence="1">
    <location>
        <begin position="29"/>
        <end position="222"/>
    </location>
</feature>
<evidence type="ECO:0000313" key="3">
    <source>
        <dbReference type="Proteomes" id="UP000183567"/>
    </source>
</evidence>
<keyword evidence="3" id="KW-1185">Reference proteome</keyword>
<gene>
    <name evidence="2" type="ORF">AZE42_07869</name>
</gene>
<proteinExistence type="predicted"/>
<dbReference type="InterPro" id="IPR004843">
    <property type="entry name" value="Calcineurin-like_PHP"/>
</dbReference>
<evidence type="ECO:0000313" key="2">
    <source>
        <dbReference type="EMBL" id="OJA11497.1"/>
    </source>
</evidence>
<dbReference type="AlphaFoldDB" id="A0A1J8QD21"/>